<proteinExistence type="inferred from homology"/>
<gene>
    <name evidence="8" type="ORF">BDD14_0766</name>
</gene>
<sequence>MSVLARRDWLKLKNRLRTFCESVDLRSCCLQSLFGEYFVCLVLLLPAITGISAAGQSSSTLCAPTAHAVVLYAPESNLERSEIETLRTAKVSVDVAMYSFTDRELAAELVGLARSGVRVRVYRDSRESMQENQRGSSTTPTLLAGGVEVRVKASQDLMRFKSYVIDGALLRTGSANWPQAPGQ</sequence>
<keyword evidence="5" id="KW-0442">Lipid degradation</keyword>
<dbReference type="GO" id="GO:0004630">
    <property type="term" value="F:phospholipase D activity"/>
    <property type="evidence" value="ECO:0007669"/>
    <property type="project" value="UniProtKB-EC"/>
</dbReference>
<dbReference type="GO" id="GO:0016891">
    <property type="term" value="F:RNA endonuclease activity producing 5'-phosphomonoesters, hydrolytic mechanism"/>
    <property type="evidence" value="ECO:0007669"/>
    <property type="project" value="TreeGrafter"/>
</dbReference>
<name>A0A4V2G447_9BACT</name>
<evidence type="ECO:0000256" key="3">
    <source>
        <dbReference type="ARBA" id="ARBA00012027"/>
    </source>
</evidence>
<dbReference type="Gene3D" id="3.30.870.10">
    <property type="entry name" value="Endonuclease Chain A"/>
    <property type="match status" value="1"/>
</dbReference>
<dbReference type="CDD" id="cd09116">
    <property type="entry name" value="PLDc_Nuc_like"/>
    <property type="match status" value="1"/>
</dbReference>
<comment type="similarity">
    <text evidence="2">Belongs to the phospholipase D family.</text>
</comment>
<evidence type="ECO:0000313" key="9">
    <source>
        <dbReference type="Proteomes" id="UP000292958"/>
    </source>
</evidence>
<dbReference type="Proteomes" id="UP000292958">
    <property type="component" value="Unassembled WGS sequence"/>
</dbReference>
<comment type="caution">
    <text evidence="8">The sequence shown here is derived from an EMBL/GenBank/DDBJ whole genome shotgun (WGS) entry which is preliminary data.</text>
</comment>
<feature type="domain" description="Phospholipase D-like" evidence="7">
    <location>
        <begin position="83"/>
        <end position="177"/>
    </location>
</feature>
<dbReference type="PANTHER" id="PTHR43856:SF1">
    <property type="entry name" value="MITOCHONDRIAL CARDIOLIPIN HYDROLASE"/>
    <property type="match status" value="1"/>
</dbReference>
<keyword evidence="6" id="KW-0443">Lipid metabolism</keyword>
<dbReference type="AlphaFoldDB" id="A0A4V2G447"/>
<keyword evidence="4" id="KW-0378">Hydrolase</keyword>
<evidence type="ECO:0000256" key="1">
    <source>
        <dbReference type="ARBA" id="ARBA00000798"/>
    </source>
</evidence>
<evidence type="ECO:0000313" key="8">
    <source>
        <dbReference type="EMBL" id="RZU39386.1"/>
    </source>
</evidence>
<evidence type="ECO:0000259" key="7">
    <source>
        <dbReference type="Pfam" id="PF13091"/>
    </source>
</evidence>
<dbReference type="GO" id="GO:0016042">
    <property type="term" value="P:lipid catabolic process"/>
    <property type="evidence" value="ECO:0007669"/>
    <property type="project" value="UniProtKB-KW"/>
</dbReference>
<keyword evidence="9" id="KW-1185">Reference proteome</keyword>
<reference evidence="8 9" key="1">
    <citation type="submission" date="2019-02" db="EMBL/GenBank/DDBJ databases">
        <title>Genomic Encyclopedia of Archaeal and Bacterial Type Strains, Phase II (KMG-II): from individual species to whole genera.</title>
        <authorList>
            <person name="Goeker M."/>
        </authorList>
    </citation>
    <scope>NUCLEOTIDE SEQUENCE [LARGE SCALE GENOMIC DNA]</scope>
    <source>
        <strain evidence="8 9">DSM 18101</strain>
    </source>
</reference>
<evidence type="ECO:0000256" key="5">
    <source>
        <dbReference type="ARBA" id="ARBA00022963"/>
    </source>
</evidence>
<comment type="catalytic activity">
    <reaction evidence="1">
        <text>a 1,2-diacyl-sn-glycero-3-phosphocholine + H2O = a 1,2-diacyl-sn-glycero-3-phosphate + choline + H(+)</text>
        <dbReference type="Rhea" id="RHEA:14445"/>
        <dbReference type="ChEBI" id="CHEBI:15354"/>
        <dbReference type="ChEBI" id="CHEBI:15377"/>
        <dbReference type="ChEBI" id="CHEBI:15378"/>
        <dbReference type="ChEBI" id="CHEBI:57643"/>
        <dbReference type="ChEBI" id="CHEBI:58608"/>
        <dbReference type="EC" id="3.1.4.4"/>
    </reaction>
</comment>
<evidence type="ECO:0000256" key="4">
    <source>
        <dbReference type="ARBA" id="ARBA00022801"/>
    </source>
</evidence>
<organism evidence="8 9">
    <name type="scientific">Edaphobacter modestus</name>
    <dbReference type="NCBI Taxonomy" id="388466"/>
    <lineage>
        <taxon>Bacteria</taxon>
        <taxon>Pseudomonadati</taxon>
        <taxon>Acidobacteriota</taxon>
        <taxon>Terriglobia</taxon>
        <taxon>Terriglobales</taxon>
        <taxon>Acidobacteriaceae</taxon>
        <taxon>Edaphobacter</taxon>
    </lineage>
</organism>
<evidence type="ECO:0000256" key="2">
    <source>
        <dbReference type="ARBA" id="ARBA00008664"/>
    </source>
</evidence>
<dbReference type="EC" id="3.1.4.4" evidence="3"/>
<dbReference type="InterPro" id="IPR051406">
    <property type="entry name" value="PLD_domain"/>
</dbReference>
<accession>A0A4V2G447</accession>
<protein>
    <recommendedName>
        <fullName evidence="3">phospholipase D</fullName>
        <ecNumber evidence="3">3.1.4.4</ecNumber>
    </recommendedName>
</protein>
<evidence type="ECO:0000256" key="6">
    <source>
        <dbReference type="ARBA" id="ARBA00023098"/>
    </source>
</evidence>
<dbReference type="Pfam" id="PF13091">
    <property type="entry name" value="PLDc_2"/>
    <property type="match status" value="1"/>
</dbReference>
<dbReference type="SUPFAM" id="SSF56024">
    <property type="entry name" value="Phospholipase D/nuclease"/>
    <property type="match status" value="1"/>
</dbReference>
<dbReference type="EMBL" id="SHKW01000001">
    <property type="protein sequence ID" value="RZU39386.1"/>
    <property type="molecule type" value="Genomic_DNA"/>
</dbReference>
<dbReference type="InterPro" id="IPR025202">
    <property type="entry name" value="PLD-like_dom"/>
</dbReference>
<dbReference type="PANTHER" id="PTHR43856">
    <property type="entry name" value="CARDIOLIPIN HYDROLASE"/>
    <property type="match status" value="1"/>
</dbReference>